<sequence length="137" mass="15342">MAGWLVKSEPHDWSWQDQQETTIEPWTGVRNFQAQNNMRAMKVGDLVFFYHSGKNPAIVGLCKVSKSAYPDPSDDTKRFCLVDLKAVSSAATPVSLASIKADPDFQHLALVKQARLSVMPIDKEAWQKLYKMAAFPA</sequence>
<dbReference type="PANTHER" id="PTHR14087:SF8">
    <property type="entry name" value="OS03G0676100 PROTEIN"/>
    <property type="match status" value="1"/>
</dbReference>
<organism evidence="2 3">
    <name type="scientific">Kordiimonas pumila</name>
    <dbReference type="NCBI Taxonomy" id="2161677"/>
    <lineage>
        <taxon>Bacteria</taxon>
        <taxon>Pseudomonadati</taxon>
        <taxon>Pseudomonadota</taxon>
        <taxon>Alphaproteobacteria</taxon>
        <taxon>Kordiimonadales</taxon>
        <taxon>Kordiimonadaceae</taxon>
        <taxon>Kordiimonas</taxon>
    </lineage>
</organism>
<evidence type="ECO:0000313" key="3">
    <source>
        <dbReference type="Proteomes" id="UP001595444"/>
    </source>
</evidence>
<feature type="domain" description="EVE" evidence="1">
    <location>
        <begin position="4"/>
        <end position="132"/>
    </location>
</feature>
<protein>
    <submittedName>
        <fullName evidence="2">EVE domain-containing protein</fullName>
    </submittedName>
</protein>
<dbReference type="Pfam" id="PF01878">
    <property type="entry name" value="EVE"/>
    <property type="match status" value="1"/>
</dbReference>
<dbReference type="PANTHER" id="PTHR14087">
    <property type="entry name" value="THYMOCYTE NUCLEAR PROTEIN 1"/>
    <property type="match status" value="1"/>
</dbReference>
<dbReference type="Gene3D" id="3.10.590.10">
    <property type="entry name" value="ph1033 like domains"/>
    <property type="match status" value="1"/>
</dbReference>
<accession>A0ABV7D576</accession>
<dbReference type="Proteomes" id="UP001595444">
    <property type="component" value="Unassembled WGS sequence"/>
</dbReference>
<dbReference type="InterPro" id="IPR052181">
    <property type="entry name" value="5hmC_binding"/>
</dbReference>
<comment type="caution">
    <text evidence="2">The sequence shown here is derived from an EMBL/GenBank/DDBJ whole genome shotgun (WGS) entry which is preliminary data.</text>
</comment>
<dbReference type="InterPro" id="IPR002740">
    <property type="entry name" value="EVE_domain"/>
</dbReference>
<evidence type="ECO:0000259" key="1">
    <source>
        <dbReference type="Pfam" id="PF01878"/>
    </source>
</evidence>
<dbReference type="InterPro" id="IPR047197">
    <property type="entry name" value="THYN1-like_EVE"/>
</dbReference>
<dbReference type="EMBL" id="JBHRSL010000010">
    <property type="protein sequence ID" value="MFC3052183.1"/>
    <property type="molecule type" value="Genomic_DNA"/>
</dbReference>
<proteinExistence type="predicted"/>
<name>A0ABV7D576_9PROT</name>
<keyword evidence="3" id="KW-1185">Reference proteome</keyword>
<dbReference type="CDD" id="cd21133">
    <property type="entry name" value="EVE"/>
    <property type="match status" value="1"/>
</dbReference>
<evidence type="ECO:0000313" key="2">
    <source>
        <dbReference type="EMBL" id="MFC3052183.1"/>
    </source>
</evidence>
<dbReference type="InterPro" id="IPR015947">
    <property type="entry name" value="PUA-like_sf"/>
</dbReference>
<reference evidence="3" key="1">
    <citation type="journal article" date="2019" name="Int. J. Syst. Evol. Microbiol.">
        <title>The Global Catalogue of Microorganisms (GCM) 10K type strain sequencing project: providing services to taxonomists for standard genome sequencing and annotation.</title>
        <authorList>
            <consortium name="The Broad Institute Genomics Platform"/>
            <consortium name="The Broad Institute Genome Sequencing Center for Infectious Disease"/>
            <person name="Wu L."/>
            <person name="Ma J."/>
        </authorList>
    </citation>
    <scope>NUCLEOTIDE SEQUENCE [LARGE SCALE GENOMIC DNA]</scope>
    <source>
        <strain evidence="3">KCTC 62164</strain>
    </source>
</reference>
<gene>
    <name evidence="2" type="ORF">ACFOKA_09735</name>
</gene>
<dbReference type="RefSeq" id="WP_194214130.1">
    <property type="nucleotide sequence ID" value="NZ_CP061205.1"/>
</dbReference>
<dbReference type="SUPFAM" id="SSF88697">
    <property type="entry name" value="PUA domain-like"/>
    <property type="match status" value="1"/>
</dbReference>